<dbReference type="Gene3D" id="3.40.50.150">
    <property type="entry name" value="Vaccinia Virus protein VP39"/>
    <property type="match status" value="1"/>
</dbReference>
<dbReference type="PANTHER" id="PTHR43042">
    <property type="entry name" value="SAM-DEPENDENT METHYLTRANSFERASE"/>
    <property type="match status" value="1"/>
</dbReference>
<dbReference type="KEGG" id="dpu:SU48_06740"/>
<dbReference type="AlphaFoldDB" id="A0A172T910"/>
<dbReference type="PATRIC" id="fig|1182568.3.peg.1403"/>
<evidence type="ECO:0000259" key="4">
    <source>
        <dbReference type="Pfam" id="PF10672"/>
    </source>
</evidence>
<dbReference type="GO" id="GO:0032259">
    <property type="term" value="P:methylation"/>
    <property type="evidence" value="ECO:0007669"/>
    <property type="project" value="UniProtKB-KW"/>
</dbReference>
<sequence>MTGEVSTLPANLEQLLADAWAARAHLPASGTTFYRAVHTTETGGLFCVDLAGDAGILSLYADLWPADEQRLAEACAQAGQLAGVYLKRRPVEARHAANVARDLLSPPDPVWGEARPEVTVLEEGVPFLIRPGADLSVGLFADSRRARQWVREHATHQEGRVLNTFSYTCGFGVNALLGGASNVKNVDQSRKVLDWGQENYGLSGLDAPRTDFISGDVFEWLEHFRRRGQLFDLVILDPPSFARKKSGVWRAERDYARLATLAAKVTAPGGQLLAMLNHAGVSPVAFDRMMEIGLPEAARRGRLDVRLQLGEDYPQARHLKAHVWQLD</sequence>
<dbReference type="EMBL" id="CP011387">
    <property type="protein sequence ID" value="ANE43515.1"/>
    <property type="molecule type" value="Genomic_DNA"/>
</dbReference>
<proteinExistence type="predicted"/>
<protein>
    <submittedName>
        <fullName evidence="5">rRNA (Guanine-N2)-methyltransferase</fullName>
    </submittedName>
</protein>
<name>A0A172T910_9DEIO</name>
<gene>
    <name evidence="5" type="ORF">SU48_06740</name>
</gene>
<dbReference type="PANTHER" id="PTHR43042:SF3">
    <property type="entry name" value="RIBOSOMAL RNA LARGE SUBUNIT METHYLTRANSFERASE YWBD-RELATED"/>
    <property type="match status" value="1"/>
</dbReference>
<dbReference type="InterPro" id="IPR019614">
    <property type="entry name" value="SAM-dep_methyl-trfase"/>
</dbReference>
<dbReference type="InterPro" id="IPR029063">
    <property type="entry name" value="SAM-dependent_MTases_sf"/>
</dbReference>
<reference evidence="5 6" key="1">
    <citation type="submission" date="2015-01" db="EMBL/GenBank/DDBJ databases">
        <title>Deinococcus puniceus/DY1/ whole genome sequencing.</title>
        <authorList>
            <person name="Kim M.K."/>
            <person name="Srinivasan S."/>
            <person name="Lee J.-J."/>
        </authorList>
    </citation>
    <scope>NUCLEOTIDE SEQUENCE [LARGE SCALE GENOMIC DNA]</scope>
    <source>
        <strain evidence="5 6">DY1</strain>
    </source>
</reference>
<dbReference type="CDD" id="cd02440">
    <property type="entry name" value="AdoMet_MTases"/>
    <property type="match status" value="1"/>
</dbReference>
<evidence type="ECO:0000313" key="6">
    <source>
        <dbReference type="Proteomes" id="UP000077363"/>
    </source>
</evidence>
<organism evidence="5 6">
    <name type="scientific">Deinococcus puniceus</name>
    <dbReference type="NCBI Taxonomy" id="1182568"/>
    <lineage>
        <taxon>Bacteria</taxon>
        <taxon>Thermotogati</taxon>
        <taxon>Deinococcota</taxon>
        <taxon>Deinococci</taxon>
        <taxon>Deinococcales</taxon>
        <taxon>Deinococcaceae</taxon>
        <taxon>Deinococcus</taxon>
    </lineage>
</organism>
<dbReference type="Pfam" id="PF10672">
    <property type="entry name" value="Methyltrans_SAM"/>
    <property type="match status" value="1"/>
</dbReference>
<accession>A0A172T910</accession>
<keyword evidence="1 5" id="KW-0489">Methyltransferase</keyword>
<dbReference type="GO" id="GO:0008168">
    <property type="term" value="F:methyltransferase activity"/>
    <property type="evidence" value="ECO:0007669"/>
    <property type="project" value="UniProtKB-KW"/>
</dbReference>
<evidence type="ECO:0000256" key="3">
    <source>
        <dbReference type="ARBA" id="ARBA00022691"/>
    </source>
</evidence>
<dbReference type="SUPFAM" id="SSF53335">
    <property type="entry name" value="S-adenosyl-L-methionine-dependent methyltransferases"/>
    <property type="match status" value="1"/>
</dbReference>
<evidence type="ECO:0000256" key="2">
    <source>
        <dbReference type="ARBA" id="ARBA00022679"/>
    </source>
</evidence>
<evidence type="ECO:0000313" key="5">
    <source>
        <dbReference type="EMBL" id="ANE43515.1"/>
    </source>
</evidence>
<keyword evidence="2 5" id="KW-0808">Transferase</keyword>
<dbReference type="OrthoDB" id="9805492at2"/>
<dbReference type="STRING" id="1182568.SU48_06740"/>
<keyword evidence="3" id="KW-0949">S-adenosyl-L-methionine</keyword>
<feature type="domain" description="S-adenosylmethionine-dependent methyltransferase" evidence="4">
    <location>
        <begin position="112"/>
        <end position="284"/>
    </location>
</feature>
<dbReference type="Proteomes" id="UP000077363">
    <property type="component" value="Chromosome"/>
</dbReference>
<evidence type="ECO:0000256" key="1">
    <source>
        <dbReference type="ARBA" id="ARBA00022603"/>
    </source>
</evidence>
<keyword evidence="6" id="KW-1185">Reference proteome</keyword>
<dbReference type="RefSeq" id="WP_064014582.1">
    <property type="nucleotide sequence ID" value="NZ_CP011387.1"/>
</dbReference>